<evidence type="ECO:0000259" key="1">
    <source>
        <dbReference type="Pfam" id="PF20318"/>
    </source>
</evidence>
<gene>
    <name evidence="2" type="ORF">IAC10_01540</name>
</gene>
<organism evidence="2 3">
    <name type="scientific">Candidatus Scatousia excrementigallinarum</name>
    <dbReference type="NCBI Taxonomy" id="2840935"/>
    <lineage>
        <taxon>Bacteria</taxon>
        <taxon>Candidatus Scatousia</taxon>
    </lineage>
</organism>
<dbReference type="AlphaFoldDB" id="A0A9D1EWU1"/>
<dbReference type="InterPro" id="IPR046721">
    <property type="entry name" value="DUF6613"/>
</dbReference>
<evidence type="ECO:0000313" key="2">
    <source>
        <dbReference type="EMBL" id="HIS35303.1"/>
    </source>
</evidence>
<comment type="caution">
    <text evidence="2">The sequence shown here is derived from an EMBL/GenBank/DDBJ whole genome shotgun (WGS) entry which is preliminary data.</text>
</comment>
<name>A0A9D1EWU1_9BACT</name>
<dbReference type="EMBL" id="DVIU01000033">
    <property type="protein sequence ID" value="HIS35303.1"/>
    <property type="molecule type" value="Genomic_DNA"/>
</dbReference>
<sequence length="216" mass="24772">MGIIGIVAAMTLPVLEQNYQKRITATRLEATYSMIKQAIRMSEAKNGDVSEWNFDSLKEDGSKGVKLTQKFVKQYIEPYLKIAHKDEFAYSSAPYEYNYYSLNGKLISSSHTHYSLALNNGVYLHFNANYGDDNDNNFVELRIDINGKQRPNTVGIDTFFMHIYPEVKFYREGEKRDSLLERCKTPETGGNVSYQNACGALIQADGWEIKDDYPWK</sequence>
<accession>A0A9D1EWU1</accession>
<dbReference type="Pfam" id="PF20318">
    <property type="entry name" value="DUF6613"/>
    <property type="match status" value="1"/>
</dbReference>
<dbReference type="InterPro" id="IPR045584">
    <property type="entry name" value="Pilin-like"/>
</dbReference>
<protein>
    <submittedName>
        <fullName evidence="2">Type II secretion system protein</fullName>
    </submittedName>
</protein>
<feature type="domain" description="DUF6613" evidence="1">
    <location>
        <begin position="15"/>
        <end position="216"/>
    </location>
</feature>
<dbReference type="SUPFAM" id="SSF54523">
    <property type="entry name" value="Pili subunits"/>
    <property type="match status" value="1"/>
</dbReference>
<reference evidence="2" key="1">
    <citation type="submission" date="2020-10" db="EMBL/GenBank/DDBJ databases">
        <authorList>
            <person name="Gilroy R."/>
        </authorList>
    </citation>
    <scope>NUCLEOTIDE SEQUENCE</scope>
    <source>
        <strain evidence="2">6276</strain>
    </source>
</reference>
<proteinExistence type="predicted"/>
<evidence type="ECO:0000313" key="3">
    <source>
        <dbReference type="Proteomes" id="UP000823928"/>
    </source>
</evidence>
<dbReference type="Proteomes" id="UP000823928">
    <property type="component" value="Unassembled WGS sequence"/>
</dbReference>
<reference evidence="2" key="2">
    <citation type="journal article" date="2021" name="PeerJ">
        <title>Extensive microbial diversity within the chicken gut microbiome revealed by metagenomics and culture.</title>
        <authorList>
            <person name="Gilroy R."/>
            <person name="Ravi A."/>
            <person name="Getino M."/>
            <person name="Pursley I."/>
            <person name="Horton D.L."/>
            <person name="Alikhan N.F."/>
            <person name="Baker D."/>
            <person name="Gharbi K."/>
            <person name="Hall N."/>
            <person name="Watson M."/>
            <person name="Adriaenssens E.M."/>
            <person name="Foster-Nyarko E."/>
            <person name="Jarju S."/>
            <person name="Secka A."/>
            <person name="Antonio M."/>
            <person name="Oren A."/>
            <person name="Chaudhuri R.R."/>
            <person name="La Ragione R."/>
            <person name="Hildebrand F."/>
            <person name="Pallen M.J."/>
        </authorList>
    </citation>
    <scope>NUCLEOTIDE SEQUENCE</scope>
    <source>
        <strain evidence="2">6276</strain>
    </source>
</reference>